<dbReference type="EMBL" id="VFOZ01000003">
    <property type="protein sequence ID" value="TQL88195.1"/>
    <property type="molecule type" value="Genomic_DNA"/>
</dbReference>
<accession>A0A543BTN1</accession>
<evidence type="ECO:0000313" key="1">
    <source>
        <dbReference type="EMBL" id="TQL88195.1"/>
    </source>
</evidence>
<protein>
    <submittedName>
        <fullName evidence="1">Uncharacterized protein</fullName>
    </submittedName>
</protein>
<name>A0A543BTN1_9ACTN</name>
<evidence type="ECO:0000313" key="2">
    <source>
        <dbReference type="Proteomes" id="UP000316096"/>
    </source>
</evidence>
<dbReference type="AlphaFoldDB" id="A0A543BTN1"/>
<reference evidence="1 2" key="1">
    <citation type="submission" date="2019-06" db="EMBL/GenBank/DDBJ databases">
        <title>Sequencing the genomes of 1000 actinobacteria strains.</title>
        <authorList>
            <person name="Klenk H.-P."/>
        </authorList>
    </citation>
    <scope>NUCLEOTIDE SEQUENCE [LARGE SCALE GENOMIC DNA]</scope>
    <source>
        <strain evidence="1 2">DSM 102200</strain>
    </source>
</reference>
<dbReference type="Proteomes" id="UP000316096">
    <property type="component" value="Unassembled WGS sequence"/>
</dbReference>
<organism evidence="1 2">
    <name type="scientific">Actinoallomurus bryophytorum</name>
    <dbReference type="NCBI Taxonomy" id="1490222"/>
    <lineage>
        <taxon>Bacteria</taxon>
        <taxon>Bacillati</taxon>
        <taxon>Actinomycetota</taxon>
        <taxon>Actinomycetes</taxon>
        <taxon>Streptosporangiales</taxon>
        <taxon>Thermomonosporaceae</taxon>
        <taxon>Actinoallomurus</taxon>
    </lineage>
</organism>
<keyword evidence="2" id="KW-1185">Reference proteome</keyword>
<gene>
    <name evidence="1" type="ORF">FB559_8814</name>
</gene>
<comment type="caution">
    <text evidence="1">The sequence shown here is derived from an EMBL/GenBank/DDBJ whole genome shotgun (WGS) entry which is preliminary data.</text>
</comment>
<proteinExistence type="predicted"/>
<sequence length="40" mass="4181">MLHHATDNLAGPVVTPSVVSRRLNVTLSTGLCHPPATCTI</sequence>